<evidence type="ECO:0000256" key="4">
    <source>
        <dbReference type="ARBA" id="ARBA00023163"/>
    </source>
</evidence>
<dbReference type="Pfam" id="PF00126">
    <property type="entry name" value="HTH_1"/>
    <property type="match status" value="1"/>
</dbReference>
<name>A0A6S6UHV6_9GAMM</name>
<dbReference type="PRINTS" id="PR00039">
    <property type="entry name" value="HTHLYSR"/>
</dbReference>
<dbReference type="AlphaFoldDB" id="A0A6S6UHV6"/>
<dbReference type="Pfam" id="PF03466">
    <property type="entry name" value="LysR_substrate"/>
    <property type="match status" value="1"/>
</dbReference>
<feature type="domain" description="HTH lysR-type" evidence="5">
    <location>
        <begin position="5"/>
        <end position="62"/>
    </location>
</feature>
<dbReference type="GO" id="GO:0003700">
    <property type="term" value="F:DNA-binding transcription factor activity"/>
    <property type="evidence" value="ECO:0007669"/>
    <property type="project" value="InterPro"/>
</dbReference>
<dbReference type="PANTHER" id="PTHR30537:SF26">
    <property type="entry name" value="GLYCINE CLEAVAGE SYSTEM TRANSCRIPTIONAL ACTIVATOR"/>
    <property type="match status" value="1"/>
</dbReference>
<evidence type="ECO:0000256" key="1">
    <source>
        <dbReference type="ARBA" id="ARBA00009437"/>
    </source>
</evidence>
<accession>A0A6S6UHV6</accession>
<dbReference type="InterPro" id="IPR036388">
    <property type="entry name" value="WH-like_DNA-bd_sf"/>
</dbReference>
<dbReference type="SUPFAM" id="SSF53850">
    <property type="entry name" value="Periplasmic binding protein-like II"/>
    <property type="match status" value="1"/>
</dbReference>
<evidence type="ECO:0000313" key="6">
    <source>
        <dbReference type="EMBL" id="CAA6829624.1"/>
    </source>
</evidence>
<protein>
    <submittedName>
        <fullName evidence="6">LysR family transcriptional regulator</fullName>
    </submittedName>
</protein>
<dbReference type="InterPro" id="IPR036390">
    <property type="entry name" value="WH_DNA-bd_sf"/>
</dbReference>
<dbReference type="InterPro" id="IPR000847">
    <property type="entry name" value="LysR_HTH_N"/>
</dbReference>
<dbReference type="FunFam" id="1.10.10.10:FF:000038">
    <property type="entry name" value="Glycine cleavage system transcriptional activator"/>
    <property type="match status" value="1"/>
</dbReference>
<dbReference type="PROSITE" id="PS50931">
    <property type="entry name" value="HTH_LYSR"/>
    <property type="match status" value="1"/>
</dbReference>
<dbReference type="Gene3D" id="3.40.190.10">
    <property type="entry name" value="Periplasmic binding protein-like II"/>
    <property type="match status" value="2"/>
</dbReference>
<organism evidence="6">
    <name type="scientific">uncultured Thiotrichaceae bacterium</name>
    <dbReference type="NCBI Taxonomy" id="298394"/>
    <lineage>
        <taxon>Bacteria</taxon>
        <taxon>Pseudomonadati</taxon>
        <taxon>Pseudomonadota</taxon>
        <taxon>Gammaproteobacteria</taxon>
        <taxon>Thiotrichales</taxon>
        <taxon>Thiotrichaceae</taxon>
        <taxon>environmental samples</taxon>
    </lineage>
</organism>
<dbReference type="Gene3D" id="1.10.10.10">
    <property type="entry name" value="Winged helix-like DNA-binding domain superfamily/Winged helix DNA-binding domain"/>
    <property type="match status" value="1"/>
</dbReference>
<keyword evidence="2" id="KW-0805">Transcription regulation</keyword>
<gene>
    <name evidence="6" type="ORF">HELGO_WM56345</name>
</gene>
<dbReference type="InterPro" id="IPR005119">
    <property type="entry name" value="LysR_subst-bd"/>
</dbReference>
<evidence type="ECO:0000259" key="5">
    <source>
        <dbReference type="PROSITE" id="PS50931"/>
    </source>
</evidence>
<sequence>MAHLPPLNALKAFEAVARLKSFTKAAEELYVTRAAISHQIKHLEDFLGFPLVIRHNRSISLTPAGATALPKLREGFNNLAEAVHEMRTQVSHGTLSVWMAPSFASKWLVPRLHQFSNDHPEIEMQISGEAKLVDATEQGEDLDELFRTNDIDVMIRFGSGNYPNCDVTKLFSVQAVALCTPELLEEPSKPLNKPTDLTHHTILHDETAYPGRPSWKKWAEKFDVEDVDFNRGLHFNQVSLALAAAVDGQGVLLSIDALAENDIEAGRLCIPFEQKMPLDHAYYVIRPKGVNSNQEAADTFIDWIISEAAKQTKAL</sequence>
<dbReference type="SUPFAM" id="SSF46785">
    <property type="entry name" value="Winged helix' DNA-binding domain"/>
    <property type="match status" value="1"/>
</dbReference>
<dbReference type="InterPro" id="IPR058163">
    <property type="entry name" value="LysR-type_TF_proteobact-type"/>
</dbReference>
<keyword evidence="3" id="KW-0238">DNA-binding</keyword>
<dbReference type="EMBL" id="CACVAT010000537">
    <property type="protein sequence ID" value="CAA6829624.1"/>
    <property type="molecule type" value="Genomic_DNA"/>
</dbReference>
<evidence type="ECO:0000256" key="2">
    <source>
        <dbReference type="ARBA" id="ARBA00023015"/>
    </source>
</evidence>
<dbReference type="NCBIfam" id="NF008352">
    <property type="entry name" value="PRK11139.1"/>
    <property type="match status" value="1"/>
</dbReference>
<dbReference type="CDD" id="cd08432">
    <property type="entry name" value="PBP2_GcdR_TrpI_HvrB_AmpR_like"/>
    <property type="match status" value="1"/>
</dbReference>
<evidence type="ECO:0000256" key="3">
    <source>
        <dbReference type="ARBA" id="ARBA00023125"/>
    </source>
</evidence>
<dbReference type="PANTHER" id="PTHR30537">
    <property type="entry name" value="HTH-TYPE TRANSCRIPTIONAL REGULATOR"/>
    <property type="match status" value="1"/>
</dbReference>
<comment type="similarity">
    <text evidence="1">Belongs to the LysR transcriptional regulatory family.</text>
</comment>
<dbReference type="GO" id="GO:0006351">
    <property type="term" value="P:DNA-templated transcription"/>
    <property type="evidence" value="ECO:0007669"/>
    <property type="project" value="TreeGrafter"/>
</dbReference>
<proteinExistence type="inferred from homology"/>
<dbReference type="GO" id="GO:0043565">
    <property type="term" value="F:sequence-specific DNA binding"/>
    <property type="evidence" value="ECO:0007669"/>
    <property type="project" value="TreeGrafter"/>
</dbReference>
<reference evidence="6" key="1">
    <citation type="submission" date="2020-01" db="EMBL/GenBank/DDBJ databases">
        <authorList>
            <person name="Meier V. D."/>
            <person name="Meier V D."/>
        </authorList>
    </citation>
    <scope>NUCLEOTIDE SEQUENCE</scope>
    <source>
        <strain evidence="6">HLG_WM_MAG_09</strain>
    </source>
</reference>
<keyword evidence="4" id="KW-0804">Transcription</keyword>